<protein>
    <submittedName>
        <fullName evidence="2">Uncharacterized protein</fullName>
    </submittedName>
</protein>
<comment type="caution">
    <text evidence="2">The sequence shown here is derived from an EMBL/GenBank/DDBJ whole genome shotgun (WGS) entry which is preliminary data.</text>
</comment>
<evidence type="ECO:0000256" key="1">
    <source>
        <dbReference type="SAM" id="MobiDB-lite"/>
    </source>
</evidence>
<proteinExistence type="predicted"/>
<feature type="region of interest" description="Disordered" evidence="1">
    <location>
        <begin position="175"/>
        <end position="203"/>
    </location>
</feature>
<evidence type="ECO:0000313" key="2">
    <source>
        <dbReference type="EMBL" id="KAH7958149.1"/>
    </source>
</evidence>
<feature type="compositionally biased region" description="Basic and acidic residues" evidence="1">
    <location>
        <begin position="139"/>
        <end position="155"/>
    </location>
</feature>
<feature type="compositionally biased region" description="Basic residues" evidence="1">
    <location>
        <begin position="40"/>
        <end position="63"/>
    </location>
</feature>
<organism evidence="2 3">
    <name type="scientific">Rhipicephalus microplus</name>
    <name type="common">Cattle tick</name>
    <name type="synonym">Boophilus microplus</name>
    <dbReference type="NCBI Taxonomy" id="6941"/>
    <lineage>
        <taxon>Eukaryota</taxon>
        <taxon>Metazoa</taxon>
        <taxon>Ecdysozoa</taxon>
        <taxon>Arthropoda</taxon>
        <taxon>Chelicerata</taxon>
        <taxon>Arachnida</taxon>
        <taxon>Acari</taxon>
        <taxon>Parasitiformes</taxon>
        <taxon>Ixodida</taxon>
        <taxon>Ixodoidea</taxon>
        <taxon>Ixodidae</taxon>
        <taxon>Rhipicephalinae</taxon>
        <taxon>Rhipicephalus</taxon>
        <taxon>Boophilus</taxon>
    </lineage>
</organism>
<feature type="region of interest" description="Disordered" evidence="1">
    <location>
        <begin position="1"/>
        <end position="90"/>
    </location>
</feature>
<dbReference type="Proteomes" id="UP000821866">
    <property type="component" value="Unassembled WGS sequence"/>
</dbReference>
<feature type="region of interest" description="Disordered" evidence="1">
    <location>
        <begin position="129"/>
        <end position="159"/>
    </location>
</feature>
<dbReference type="EMBL" id="JABSTU010004457">
    <property type="protein sequence ID" value="KAH7958149.1"/>
    <property type="molecule type" value="Genomic_DNA"/>
</dbReference>
<reference evidence="2" key="2">
    <citation type="submission" date="2021-09" db="EMBL/GenBank/DDBJ databases">
        <authorList>
            <person name="Jia N."/>
            <person name="Wang J."/>
            <person name="Shi W."/>
            <person name="Du L."/>
            <person name="Sun Y."/>
            <person name="Zhan W."/>
            <person name="Jiang J."/>
            <person name="Wang Q."/>
            <person name="Zhang B."/>
            <person name="Ji P."/>
            <person name="Sakyi L.B."/>
            <person name="Cui X."/>
            <person name="Yuan T."/>
            <person name="Jiang B."/>
            <person name="Yang W."/>
            <person name="Lam T.T.-Y."/>
            <person name="Chang Q."/>
            <person name="Ding S."/>
            <person name="Wang X."/>
            <person name="Zhu J."/>
            <person name="Ruan X."/>
            <person name="Zhao L."/>
            <person name="Wei J."/>
            <person name="Que T."/>
            <person name="Du C."/>
            <person name="Cheng J."/>
            <person name="Dai P."/>
            <person name="Han X."/>
            <person name="Huang E."/>
            <person name="Gao Y."/>
            <person name="Liu J."/>
            <person name="Shao H."/>
            <person name="Ye R."/>
            <person name="Li L."/>
            <person name="Wei W."/>
            <person name="Wang X."/>
            <person name="Wang C."/>
            <person name="Huo Q."/>
            <person name="Li W."/>
            <person name="Guo W."/>
            <person name="Chen H."/>
            <person name="Chen S."/>
            <person name="Zhou L."/>
            <person name="Zhou L."/>
            <person name="Ni X."/>
            <person name="Tian J."/>
            <person name="Zhou Y."/>
            <person name="Sheng Y."/>
            <person name="Liu T."/>
            <person name="Pan Y."/>
            <person name="Xia L."/>
            <person name="Li J."/>
            <person name="Zhao F."/>
            <person name="Cao W."/>
        </authorList>
    </citation>
    <scope>NUCLEOTIDE SEQUENCE</scope>
    <source>
        <strain evidence="2">Rmic-2018</strain>
        <tissue evidence="2">Larvae</tissue>
    </source>
</reference>
<name>A0A9J6CZ25_RHIMP</name>
<sequence>MAANAEKEQVDNPLDLHSSELHSTASAPMDDSKPTVASRGRSRFRNHSRSRGRSVSRSRKRSASRSESVVRSGNRSPLINPKSEEGIGSTWADKVKGLAMTDKTPTTRGQFSDNRRLVWAGGARTESVSVTLYDPPPEQSREIERLKKENEEPRKMNKNMLTELASIEKLLSETKQAENKNTSLPRLWVMEPCRPSTEPPKGS</sequence>
<gene>
    <name evidence="2" type="ORF">HPB51_027867</name>
</gene>
<feature type="compositionally biased region" description="Basic and acidic residues" evidence="1">
    <location>
        <begin position="1"/>
        <end position="10"/>
    </location>
</feature>
<dbReference type="AlphaFoldDB" id="A0A9J6CZ25"/>
<accession>A0A9J6CZ25</accession>
<reference evidence="2" key="1">
    <citation type="journal article" date="2020" name="Cell">
        <title>Large-Scale Comparative Analyses of Tick Genomes Elucidate Their Genetic Diversity and Vector Capacities.</title>
        <authorList>
            <consortium name="Tick Genome and Microbiome Consortium (TIGMIC)"/>
            <person name="Jia N."/>
            <person name="Wang J."/>
            <person name="Shi W."/>
            <person name="Du L."/>
            <person name="Sun Y."/>
            <person name="Zhan W."/>
            <person name="Jiang J.F."/>
            <person name="Wang Q."/>
            <person name="Zhang B."/>
            <person name="Ji P."/>
            <person name="Bell-Sakyi L."/>
            <person name="Cui X.M."/>
            <person name="Yuan T.T."/>
            <person name="Jiang B.G."/>
            <person name="Yang W.F."/>
            <person name="Lam T.T."/>
            <person name="Chang Q.C."/>
            <person name="Ding S.J."/>
            <person name="Wang X.J."/>
            <person name="Zhu J.G."/>
            <person name="Ruan X.D."/>
            <person name="Zhao L."/>
            <person name="Wei J.T."/>
            <person name="Ye R.Z."/>
            <person name="Que T.C."/>
            <person name="Du C.H."/>
            <person name="Zhou Y.H."/>
            <person name="Cheng J.X."/>
            <person name="Dai P.F."/>
            <person name="Guo W.B."/>
            <person name="Han X.H."/>
            <person name="Huang E.J."/>
            <person name="Li L.F."/>
            <person name="Wei W."/>
            <person name="Gao Y.C."/>
            <person name="Liu J.Z."/>
            <person name="Shao H.Z."/>
            <person name="Wang X."/>
            <person name="Wang C.C."/>
            <person name="Yang T.C."/>
            <person name="Huo Q.B."/>
            <person name="Li W."/>
            <person name="Chen H.Y."/>
            <person name="Chen S.E."/>
            <person name="Zhou L.G."/>
            <person name="Ni X.B."/>
            <person name="Tian J.H."/>
            <person name="Sheng Y."/>
            <person name="Liu T."/>
            <person name="Pan Y.S."/>
            <person name="Xia L.Y."/>
            <person name="Li J."/>
            <person name="Zhao F."/>
            <person name="Cao W.C."/>
        </authorList>
    </citation>
    <scope>NUCLEOTIDE SEQUENCE</scope>
    <source>
        <strain evidence="2">Rmic-2018</strain>
    </source>
</reference>
<keyword evidence="3" id="KW-1185">Reference proteome</keyword>
<evidence type="ECO:0000313" key="3">
    <source>
        <dbReference type="Proteomes" id="UP000821866"/>
    </source>
</evidence>